<protein>
    <submittedName>
        <fullName evidence="2">Uncharacterized protein</fullName>
    </submittedName>
</protein>
<name>A0A327NNE1_9BACT</name>
<comment type="caution">
    <text evidence="2">The sequence shown here is derived from an EMBL/GenBank/DDBJ whole genome shotgun (WGS) entry which is preliminary data.</text>
</comment>
<sequence length="228" mass="25286">MPAGIPQARAILFLTSAEKRFVQKQFQNEAIYNDIIGVGIETSDAPPVDSVTVSTKNAPYLIYIGRIDKAKGCDVLFDYFIQYKEKYPSALKLVLVGQAFMTIPDHLDVIQAGFVDETLKISLLKGAKALIIPSLHESLSMVTLESFAYGIPVIANEKCEVLKDHVNHSQGGLLFSDYNSFENAIQQILAQNSHSMAEKGQSYIEQNYTWDKVLARFTKAVDYVVGSV</sequence>
<proteinExistence type="predicted"/>
<reference evidence="2 3" key="1">
    <citation type="submission" date="2018-06" db="EMBL/GenBank/DDBJ databases">
        <title>Spirosoma sp. HMF3257 Genome sequencing and assembly.</title>
        <authorList>
            <person name="Kang H."/>
            <person name="Cha I."/>
            <person name="Kim H."/>
            <person name="Kang J."/>
            <person name="Joh K."/>
        </authorList>
    </citation>
    <scope>NUCLEOTIDE SEQUENCE [LARGE SCALE GENOMIC DNA]</scope>
    <source>
        <strain evidence="2 3">HMF3257</strain>
    </source>
</reference>
<dbReference type="AlphaFoldDB" id="A0A327NNE1"/>
<dbReference type="PANTHER" id="PTHR46401:SF2">
    <property type="entry name" value="GLYCOSYLTRANSFERASE WBBK-RELATED"/>
    <property type="match status" value="1"/>
</dbReference>
<dbReference type="Proteomes" id="UP000249016">
    <property type="component" value="Unassembled WGS sequence"/>
</dbReference>
<dbReference type="SUPFAM" id="SSF53756">
    <property type="entry name" value="UDP-Glycosyltransferase/glycogen phosphorylase"/>
    <property type="match status" value="1"/>
</dbReference>
<dbReference type="PANTHER" id="PTHR46401">
    <property type="entry name" value="GLYCOSYLTRANSFERASE WBBK-RELATED"/>
    <property type="match status" value="1"/>
</dbReference>
<dbReference type="CDD" id="cd03801">
    <property type="entry name" value="GT4_PimA-like"/>
    <property type="match status" value="1"/>
</dbReference>
<dbReference type="GO" id="GO:0016757">
    <property type="term" value="F:glycosyltransferase activity"/>
    <property type="evidence" value="ECO:0007669"/>
    <property type="project" value="InterPro"/>
</dbReference>
<dbReference type="Pfam" id="PF13692">
    <property type="entry name" value="Glyco_trans_1_4"/>
    <property type="match status" value="1"/>
</dbReference>
<dbReference type="RefSeq" id="WP_111345598.1">
    <property type="nucleotide sequence ID" value="NZ_QLII01000001.1"/>
</dbReference>
<gene>
    <name evidence="2" type="ORF">HMF3257_22315</name>
</gene>
<dbReference type="EMBL" id="QLII01000001">
    <property type="protein sequence ID" value="RAI76225.1"/>
    <property type="molecule type" value="Genomic_DNA"/>
</dbReference>
<dbReference type="Gene3D" id="3.40.50.2000">
    <property type="entry name" value="Glycogen Phosphorylase B"/>
    <property type="match status" value="1"/>
</dbReference>
<evidence type="ECO:0000256" key="1">
    <source>
        <dbReference type="ARBA" id="ARBA00022679"/>
    </source>
</evidence>
<evidence type="ECO:0000313" key="3">
    <source>
        <dbReference type="Proteomes" id="UP000249016"/>
    </source>
</evidence>
<organism evidence="2 3">
    <name type="scientific">Spirosoma telluris</name>
    <dbReference type="NCBI Taxonomy" id="2183553"/>
    <lineage>
        <taxon>Bacteria</taxon>
        <taxon>Pseudomonadati</taxon>
        <taxon>Bacteroidota</taxon>
        <taxon>Cytophagia</taxon>
        <taxon>Cytophagales</taxon>
        <taxon>Cytophagaceae</taxon>
        <taxon>Spirosoma</taxon>
    </lineage>
</organism>
<keyword evidence="1" id="KW-0808">Transferase</keyword>
<accession>A0A327NNE1</accession>
<keyword evidence="3" id="KW-1185">Reference proteome</keyword>
<dbReference type="GO" id="GO:0009103">
    <property type="term" value="P:lipopolysaccharide biosynthetic process"/>
    <property type="evidence" value="ECO:0007669"/>
    <property type="project" value="TreeGrafter"/>
</dbReference>
<evidence type="ECO:0000313" key="2">
    <source>
        <dbReference type="EMBL" id="RAI76225.1"/>
    </source>
</evidence>